<evidence type="ECO:0000313" key="3">
    <source>
        <dbReference type="EMBL" id="GHF45106.1"/>
    </source>
</evidence>
<gene>
    <name evidence="3" type="ORF">GCM10017056_15870</name>
</gene>
<keyword evidence="4" id="KW-1185">Reference proteome</keyword>
<accession>A0A8J3GVP6</accession>
<keyword evidence="2" id="KW-0472">Membrane</keyword>
<dbReference type="Proteomes" id="UP000626220">
    <property type="component" value="Unassembled WGS sequence"/>
</dbReference>
<organism evidence="3 4">
    <name type="scientific">Seohaeicola zhoushanensis</name>
    <dbReference type="NCBI Taxonomy" id="1569283"/>
    <lineage>
        <taxon>Bacteria</taxon>
        <taxon>Pseudomonadati</taxon>
        <taxon>Pseudomonadota</taxon>
        <taxon>Alphaproteobacteria</taxon>
        <taxon>Rhodobacterales</taxon>
        <taxon>Roseobacteraceae</taxon>
        <taxon>Seohaeicola</taxon>
    </lineage>
</organism>
<name>A0A8J3GVP6_9RHOB</name>
<feature type="region of interest" description="Disordered" evidence="1">
    <location>
        <begin position="63"/>
        <end position="113"/>
    </location>
</feature>
<dbReference type="AlphaFoldDB" id="A0A8J3GVP6"/>
<keyword evidence="2" id="KW-1133">Transmembrane helix</keyword>
<protein>
    <recommendedName>
        <fullName evidence="5">Dynamin</fullName>
    </recommendedName>
</protein>
<evidence type="ECO:0008006" key="5">
    <source>
        <dbReference type="Google" id="ProtNLM"/>
    </source>
</evidence>
<evidence type="ECO:0000256" key="2">
    <source>
        <dbReference type="SAM" id="Phobius"/>
    </source>
</evidence>
<proteinExistence type="predicted"/>
<dbReference type="EMBL" id="BNCJ01000003">
    <property type="protein sequence ID" value="GHF45106.1"/>
    <property type="molecule type" value="Genomic_DNA"/>
</dbReference>
<reference evidence="3" key="1">
    <citation type="journal article" date="2014" name="Int. J. Syst. Evol. Microbiol.">
        <title>Complete genome sequence of Corynebacterium casei LMG S-19264T (=DSM 44701T), isolated from a smear-ripened cheese.</title>
        <authorList>
            <consortium name="US DOE Joint Genome Institute (JGI-PGF)"/>
            <person name="Walter F."/>
            <person name="Albersmeier A."/>
            <person name="Kalinowski J."/>
            <person name="Ruckert C."/>
        </authorList>
    </citation>
    <scope>NUCLEOTIDE SEQUENCE</scope>
    <source>
        <strain evidence="3">KCTC 42650</strain>
    </source>
</reference>
<evidence type="ECO:0000256" key="1">
    <source>
        <dbReference type="SAM" id="MobiDB-lite"/>
    </source>
</evidence>
<feature type="transmembrane region" description="Helical" evidence="2">
    <location>
        <begin position="24"/>
        <end position="43"/>
    </location>
</feature>
<comment type="caution">
    <text evidence="3">The sequence shown here is derived from an EMBL/GenBank/DDBJ whole genome shotgun (WGS) entry which is preliminary data.</text>
</comment>
<feature type="compositionally biased region" description="Low complexity" evidence="1">
    <location>
        <begin position="67"/>
        <end position="102"/>
    </location>
</feature>
<sequence>MANQDVHSTYVERDRVVTNEGTGAGAFIIGGIVVALLVLIWLFSMGAGDDAVTTVPATENNSVTIEAPAAPATITPDAGTGSNTTAPAPEATAPADTTESTTVPAVPAAPSGN</sequence>
<reference evidence="3" key="2">
    <citation type="submission" date="2020-09" db="EMBL/GenBank/DDBJ databases">
        <authorList>
            <person name="Sun Q."/>
            <person name="Kim S."/>
        </authorList>
    </citation>
    <scope>NUCLEOTIDE SEQUENCE</scope>
    <source>
        <strain evidence="3">KCTC 42650</strain>
    </source>
</reference>
<dbReference type="RefSeq" id="WP_189679531.1">
    <property type="nucleotide sequence ID" value="NZ_BNCJ01000003.1"/>
</dbReference>
<keyword evidence="2" id="KW-0812">Transmembrane</keyword>
<evidence type="ECO:0000313" key="4">
    <source>
        <dbReference type="Proteomes" id="UP000626220"/>
    </source>
</evidence>